<dbReference type="Proteomes" id="UP000530660">
    <property type="component" value="Unassembled WGS sequence"/>
</dbReference>
<sequence length="102" mass="11598">MMLAGTQTLLGAEHWRVVSPRPQKHNGKVGIGWRNIYFRFKIFFGPRHLQKDSGVWRLKRLRHPSVAICLLRDASLCTHPLNMRRSLEDARVGEPAAGTSVP</sequence>
<name>A0A7J7IEA6_9RHOD</name>
<dbReference type="AlphaFoldDB" id="A0A7J7IEA6"/>
<organism evidence="1 2">
    <name type="scientific">Cyanidiococcus yangmingshanensis</name>
    <dbReference type="NCBI Taxonomy" id="2690220"/>
    <lineage>
        <taxon>Eukaryota</taxon>
        <taxon>Rhodophyta</taxon>
        <taxon>Bangiophyceae</taxon>
        <taxon>Cyanidiales</taxon>
        <taxon>Cyanidiaceae</taxon>
        <taxon>Cyanidiococcus</taxon>
    </lineage>
</organism>
<comment type="caution">
    <text evidence="1">The sequence shown here is derived from an EMBL/GenBank/DDBJ whole genome shotgun (WGS) entry which is preliminary data.</text>
</comment>
<protein>
    <submittedName>
        <fullName evidence="1">Uncharacterized protein</fullName>
    </submittedName>
</protein>
<dbReference type="EMBL" id="VWRR01000016">
    <property type="protein sequence ID" value="KAF6001009.1"/>
    <property type="molecule type" value="Genomic_DNA"/>
</dbReference>
<accession>A0A7J7IEA6</accession>
<proteinExistence type="predicted"/>
<evidence type="ECO:0000313" key="2">
    <source>
        <dbReference type="Proteomes" id="UP000530660"/>
    </source>
</evidence>
<gene>
    <name evidence="1" type="ORF">F1559_001163</name>
</gene>
<keyword evidence="2" id="KW-1185">Reference proteome</keyword>
<evidence type="ECO:0000313" key="1">
    <source>
        <dbReference type="EMBL" id="KAF6001009.1"/>
    </source>
</evidence>
<reference evidence="1 2" key="1">
    <citation type="journal article" date="2020" name="J. Phycol.">
        <title>Comparative genome analysis reveals Cyanidiococcus gen. nov., a new extremophilic red algal genus sister to Cyanidioschyzon (Cyanidioschyzonaceae, Rhodophyta).</title>
        <authorList>
            <person name="Liu S.-L."/>
            <person name="Chiang Y.-R."/>
            <person name="Yoon H.S."/>
            <person name="Fu H.-Y."/>
        </authorList>
    </citation>
    <scope>NUCLEOTIDE SEQUENCE [LARGE SCALE GENOMIC DNA]</scope>
    <source>
        <strain evidence="1 2">THAL066</strain>
    </source>
</reference>